<accession>A0A538TYP1</accession>
<dbReference type="AlphaFoldDB" id="A0A538TYP1"/>
<proteinExistence type="predicted"/>
<evidence type="ECO:0000313" key="2">
    <source>
        <dbReference type="EMBL" id="TMQ68752.1"/>
    </source>
</evidence>
<name>A0A538TYP1_UNCEI</name>
<dbReference type="InterPro" id="IPR038636">
    <property type="entry name" value="Wzi_sf"/>
</dbReference>
<sequence length="651" mass="70858">MRSAGHGVHGYVGSRSLMCPRRSHDGQRRIGCHASGGLMPLGRSHDGSTAESTTARRRQPDALGRVTSWILHHRASMGRPARRWGRRAPAPVSRPVGPRSLGPLSCAVMPWGRTSLDCALPRPAIATSRASLAALCLVAAALSPRPARAIQLPEERIATADPLYLDLERLATRFGQQPRFLSSRPLRRAEASGFLDSLATRHPEAAQDPAYRRALRTLRPDAPGGKPALVHATGDGNETVEISAYLAALYADDIRNRPDVDRDYRGGLTLAATPDPTWVVSVDLYAGTSSQGGRGTPRLGTSNALVEGVDFNTWMGEAYVEGHLGALRALAGHSWLRWGPGREGTLALSDAAPALDMLRAEITMFSAWRFTWFVALLDPGPQTYLAGHRLEWSRGGVLTAGLTEMARFDGNSQAPLYLMPLVPYSYWEKRRKTSPDYAVPGDTTGIALGKNNTLYATDVSWSPRPGWRAWGEFLMDDFSFSNDYKPDMIGYQAGLERRLALGAPDAGRALEAALEYTRVHNFTYSVDHGHDFALQGFPLGFVLGPDVASLAGDLVYEHGPAWEFGLRGEWRRKGEGAVGHPWIRGTGPVDASQLSGVVTRETRVSGSLIYSPTRQMRVEGTLGRSDIANEDHVAGRSSSSWPFALRTTLAW</sequence>
<evidence type="ECO:0000313" key="3">
    <source>
        <dbReference type="Proteomes" id="UP000316609"/>
    </source>
</evidence>
<dbReference type="EMBL" id="VBOY01000002">
    <property type="protein sequence ID" value="TMQ68752.1"/>
    <property type="molecule type" value="Genomic_DNA"/>
</dbReference>
<reference evidence="2 3" key="1">
    <citation type="journal article" date="2019" name="Nat. Microbiol.">
        <title>Mediterranean grassland soil C-N compound turnover is dependent on rainfall and depth, and is mediated by genomically divergent microorganisms.</title>
        <authorList>
            <person name="Diamond S."/>
            <person name="Andeer P.F."/>
            <person name="Li Z."/>
            <person name="Crits-Christoph A."/>
            <person name="Burstein D."/>
            <person name="Anantharaman K."/>
            <person name="Lane K.R."/>
            <person name="Thomas B.C."/>
            <person name="Pan C."/>
            <person name="Northen T.R."/>
            <person name="Banfield J.F."/>
        </authorList>
    </citation>
    <scope>NUCLEOTIDE SEQUENCE [LARGE SCALE GENOMIC DNA]</scope>
    <source>
        <strain evidence="2">WS_8</strain>
    </source>
</reference>
<gene>
    <name evidence="2" type="ORF">E6K78_00100</name>
</gene>
<organism evidence="2 3">
    <name type="scientific">Eiseniibacteriota bacterium</name>
    <dbReference type="NCBI Taxonomy" id="2212470"/>
    <lineage>
        <taxon>Bacteria</taxon>
        <taxon>Candidatus Eiseniibacteriota</taxon>
    </lineage>
</organism>
<dbReference type="InterPro" id="IPR026950">
    <property type="entry name" value="Caps_assemb_Wzi"/>
</dbReference>
<dbReference type="Gene3D" id="2.40.160.130">
    <property type="entry name" value="Capsule assembly protein Wzi"/>
    <property type="match status" value="1"/>
</dbReference>
<comment type="caution">
    <text evidence="2">The sequence shown here is derived from an EMBL/GenBank/DDBJ whole genome shotgun (WGS) entry which is preliminary data.</text>
</comment>
<dbReference type="Proteomes" id="UP000316609">
    <property type="component" value="Unassembled WGS sequence"/>
</dbReference>
<evidence type="ECO:0000256" key="1">
    <source>
        <dbReference type="SAM" id="MobiDB-lite"/>
    </source>
</evidence>
<dbReference type="Pfam" id="PF14052">
    <property type="entry name" value="Caps_assemb_Wzi"/>
    <property type="match status" value="1"/>
</dbReference>
<feature type="region of interest" description="Disordered" evidence="1">
    <location>
        <begin position="32"/>
        <end position="63"/>
    </location>
</feature>
<protein>
    <submittedName>
        <fullName evidence="2">Capsule assembly Wzi family protein</fullName>
    </submittedName>
</protein>